<dbReference type="InterPro" id="IPR038152">
    <property type="entry name" value="Carbam_trans_C_sf"/>
</dbReference>
<evidence type="ECO:0000313" key="5">
    <source>
        <dbReference type="Proteomes" id="UP001642464"/>
    </source>
</evidence>
<accession>A0ABP0HM72</accession>
<protein>
    <submittedName>
        <fullName evidence="4">Nodulation protein NolO</fullName>
    </submittedName>
</protein>
<dbReference type="InterPro" id="IPR003696">
    <property type="entry name" value="Carbtransf_dom"/>
</dbReference>
<evidence type="ECO:0000259" key="2">
    <source>
        <dbReference type="Pfam" id="PF02543"/>
    </source>
</evidence>
<dbReference type="InterPro" id="IPR031730">
    <property type="entry name" value="Carbam_trans_C"/>
</dbReference>
<dbReference type="Gene3D" id="3.90.870.20">
    <property type="entry name" value="Carbamoyltransferase, C-terminal domain"/>
    <property type="match status" value="1"/>
</dbReference>
<dbReference type="EMBL" id="CAXAMM010001281">
    <property type="protein sequence ID" value="CAK8991272.1"/>
    <property type="molecule type" value="Genomic_DNA"/>
</dbReference>
<dbReference type="PANTHER" id="PTHR34847:SF1">
    <property type="entry name" value="NODULATION PROTEIN U"/>
    <property type="match status" value="1"/>
</dbReference>
<gene>
    <name evidence="4" type="ORF">SCF082_LOCUS2588</name>
</gene>
<sequence length="720" mass="80998">MRVVPVIVAFSGFGTGWSLVERHPCLREAYSSTATGAFVGWSSENLWLFNESNGIYLQAKRNTFQPDFDRPKLYAAWQQDCHHIKDTELKLPARFTSGHRVLASQGAVIAIHYGHDANIAIAKHGKVLCVLELERYFGFRYMVPWRRNHEFQPFMRKALKVMRDKCVCEGGACPTKFDEGVLMDLPFYKPKVSAQTPFIVEEVFGKVGRWRHVHHHEGHALLGYFASPFSSALIVSFDGGGDDGIFNVFLGQGAEVQRIGNFHAAFSTLYNSFQMLLPDVAGKYFVMLHDHICGQWLKGELKVKDGWYVFNIYHPSVQLDFAGKLMGYSGLRKPGRLTAVEQAELEAFFDPMFSETGMKANNYNHRFPPNLLKLSCTSSDGQKRLAAEIQAQFQKRLYRMISGMLEQLKAARTHVEGIVLTGGCALNVITNQLIRDTLTKEGQKAGTQSHHRTDFRPLGVYVPPAPNDAGLAVGGVWAVQPPRMVQQLQYLGFPLFDEEILFQEVRQRAASNLNDLGGVHYLAQLLTSNSSVMGGKPIIAVVRGRQEFGPRALGHRSLLAVPDSYEIKARLNRLKHRQWYRPVAPMIAEEDLVQVFGRKVMSPSMEFAPKVLKAVQKRFPALAHYDGTARHQSVSQSDEPWVHSLLLAVGKRTGLAALINTSFNSRGKPIVNTVSESLEMLDTIPDLDYLVIEHWLFKAPRVKRPLPKEEPKGWTMKPLE</sequence>
<dbReference type="InterPro" id="IPR043129">
    <property type="entry name" value="ATPase_NBD"/>
</dbReference>
<dbReference type="SUPFAM" id="SSF53067">
    <property type="entry name" value="Actin-like ATPase domain"/>
    <property type="match status" value="1"/>
</dbReference>
<dbReference type="CDD" id="cd24033">
    <property type="entry name" value="ASKHA_NBD_NodU_CmcH-like_N"/>
    <property type="match status" value="1"/>
</dbReference>
<comment type="caution">
    <text evidence="4">The sequence shown here is derived from an EMBL/GenBank/DDBJ whole genome shotgun (WGS) entry which is preliminary data.</text>
</comment>
<feature type="domain" description="Carbamoyltransferase" evidence="2">
    <location>
        <begin position="213"/>
        <end position="474"/>
    </location>
</feature>
<keyword evidence="5" id="KW-1185">Reference proteome</keyword>
<dbReference type="Pfam" id="PF02543">
    <property type="entry name" value="Carbam_trans_N"/>
    <property type="match status" value="1"/>
</dbReference>
<organism evidence="4 5">
    <name type="scientific">Durusdinium trenchii</name>
    <dbReference type="NCBI Taxonomy" id="1381693"/>
    <lineage>
        <taxon>Eukaryota</taxon>
        <taxon>Sar</taxon>
        <taxon>Alveolata</taxon>
        <taxon>Dinophyceae</taxon>
        <taxon>Suessiales</taxon>
        <taxon>Symbiodiniaceae</taxon>
        <taxon>Durusdinium</taxon>
    </lineage>
</organism>
<dbReference type="Pfam" id="PF16861">
    <property type="entry name" value="Carbam_trans_C"/>
    <property type="match status" value="1"/>
</dbReference>
<feature type="domain" description="Carbamoyltransferase C-terminal" evidence="3">
    <location>
        <begin position="536"/>
        <end position="697"/>
    </location>
</feature>
<dbReference type="Proteomes" id="UP001642464">
    <property type="component" value="Unassembled WGS sequence"/>
</dbReference>
<proteinExistence type="inferred from homology"/>
<name>A0ABP0HM72_9DINO</name>
<dbReference type="PANTHER" id="PTHR34847">
    <property type="entry name" value="NODULATION PROTEIN U"/>
    <property type="match status" value="1"/>
</dbReference>
<dbReference type="InterPro" id="IPR051338">
    <property type="entry name" value="NodU/CmcH_Carbamoyltrnsfr"/>
</dbReference>
<evidence type="ECO:0000256" key="1">
    <source>
        <dbReference type="ARBA" id="ARBA00006129"/>
    </source>
</evidence>
<dbReference type="Gene3D" id="3.30.420.40">
    <property type="match status" value="1"/>
</dbReference>
<reference evidence="4 5" key="1">
    <citation type="submission" date="2024-02" db="EMBL/GenBank/DDBJ databases">
        <authorList>
            <person name="Chen Y."/>
            <person name="Shah S."/>
            <person name="Dougan E. K."/>
            <person name="Thang M."/>
            <person name="Chan C."/>
        </authorList>
    </citation>
    <scope>NUCLEOTIDE SEQUENCE [LARGE SCALE GENOMIC DNA]</scope>
</reference>
<evidence type="ECO:0000259" key="3">
    <source>
        <dbReference type="Pfam" id="PF16861"/>
    </source>
</evidence>
<comment type="similarity">
    <text evidence="1">Belongs to the NodU/CmcH family.</text>
</comment>
<evidence type="ECO:0000313" key="4">
    <source>
        <dbReference type="EMBL" id="CAK8991272.1"/>
    </source>
</evidence>